<dbReference type="NCBIfam" id="TIGR03083">
    <property type="entry name" value="maleylpyruvate isomerase family mycothiol-dependent enzyme"/>
    <property type="match status" value="1"/>
</dbReference>
<reference evidence="3 4" key="1">
    <citation type="submission" date="2024-10" db="EMBL/GenBank/DDBJ databases">
        <title>The Natural Products Discovery Center: Release of the First 8490 Sequenced Strains for Exploring Actinobacteria Biosynthetic Diversity.</title>
        <authorList>
            <person name="Kalkreuter E."/>
            <person name="Kautsar S.A."/>
            <person name="Yang D."/>
            <person name="Bader C.D."/>
            <person name="Teijaro C.N."/>
            <person name="Fluegel L."/>
            <person name="Davis C.M."/>
            <person name="Simpson J.R."/>
            <person name="Lauterbach L."/>
            <person name="Steele A.D."/>
            <person name="Gui C."/>
            <person name="Meng S."/>
            <person name="Li G."/>
            <person name="Viehrig K."/>
            <person name="Ye F."/>
            <person name="Su P."/>
            <person name="Kiefer A.F."/>
            <person name="Nichols A."/>
            <person name="Cepeda A.J."/>
            <person name="Yan W."/>
            <person name="Fan B."/>
            <person name="Jiang Y."/>
            <person name="Adhikari A."/>
            <person name="Zheng C.-J."/>
            <person name="Schuster L."/>
            <person name="Cowan T.M."/>
            <person name="Smanski M.J."/>
            <person name="Chevrette M.G."/>
            <person name="De Carvalho L.P.S."/>
            <person name="Shen B."/>
        </authorList>
    </citation>
    <scope>NUCLEOTIDE SEQUENCE [LARGE SCALE GENOMIC DNA]</scope>
    <source>
        <strain evidence="3 4">NPDC049639</strain>
    </source>
</reference>
<protein>
    <submittedName>
        <fullName evidence="3">Maleylpyruvate isomerase family mycothiol-dependent enzyme</fullName>
    </submittedName>
</protein>
<evidence type="ECO:0000313" key="4">
    <source>
        <dbReference type="Proteomes" id="UP001612915"/>
    </source>
</evidence>
<sequence>MTLAERSIAALRTDHDLLAALVADTPEDALTAPSGADDWVVADVLSHLGSGAEIGLAATWKPALEGADVPDQEFNRTVWDRWDNLPAWAQAAGFLDFDERLVTLLENLDPETRESLKVRLGFLPAPISLAGAVGMRLNEAELHGWDVRVAYDPAAELAGEHAEILAEHLAGELGFMLGFAAKTERLGRPVTVAVGDSGYVLTLEDGATLAQAAGTTSATFSGSLAAFLRLVAGRLKPEHTPAGVDVTGDVTLDELRAVFPGY</sequence>
<proteinExistence type="predicted"/>
<keyword evidence="3" id="KW-0413">Isomerase</keyword>
<accession>A0ABW8ASE4</accession>
<dbReference type="Pfam" id="PF07398">
    <property type="entry name" value="MDMPI_C"/>
    <property type="match status" value="1"/>
</dbReference>
<dbReference type="InterPro" id="IPR017517">
    <property type="entry name" value="Maleyloyr_isom"/>
</dbReference>
<feature type="domain" description="Mycothiol-dependent maleylpyruvate isomerase metal-binding" evidence="2">
    <location>
        <begin position="12"/>
        <end position="148"/>
    </location>
</feature>
<evidence type="ECO:0000259" key="2">
    <source>
        <dbReference type="Pfam" id="PF11716"/>
    </source>
</evidence>
<dbReference type="RefSeq" id="WP_398283907.1">
    <property type="nucleotide sequence ID" value="NZ_JBITLV010000007.1"/>
</dbReference>
<dbReference type="GO" id="GO:0016853">
    <property type="term" value="F:isomerase activity"/>
    <property type="evidence" value="ECO:0007669"/>
    <property type="project" value="UniProtKB-KW"/>
</dbReference>
<keyword evidence="4" id="KW-1185">Reference proteome</keyword>
<dbReference type="EMBL" id="JBITLV010000007">
    <property type="protein sequence ID" value="MFI7589320.1"/>
    <property type="molecule type" value="Genomic_DNA"/>
</dbReference>
<evidence type="ECO:0000313" key="3">
    <source>
        <dbReference type="EMBL" id="MFI7589320.1"/>
    </source>
</evidence>
<dbReference type="SUPFAM" id="SSF109854">
    <property type="entry name" value="DinB/YfiT-like putative metalloenzymes"/>
    <property type="match status" value="1"/>
</dbReference>
<gene>
    <name evidence="3" type="ORF">ACIB24_19815</name>
</gene>
<dbReference type="Pfam" id="PF11716">
    <property type="entry name" value="MDMPI_N"/>
    <property type="match status" value="1"/>
</dbReference>
<dbReference type="InterPro" id="IPR024344">
    <property type="entry name" value="MDMPI_metal-binding"/>
</dbReference>
<dbReference type="InterPro" id="IPR034660">
    <property type="entry name" value="DinB/YfiT-like"/>
</dbReference>
<name>A0ABW8ASE4_9ACTN</name>
<evidence type="ECO:0000259" key="1">
    <source>
        <dbReference type="Pfam" id="PF07398"/>
    </source>
</evidence>
<feature type="domain" description="MDMPI C-terminal" evidence="1">
    <location>
        <begin position="190"/>
        <end position="251"/>
    </location>
</feature>
<dbReference type="Gene3D" id="1.20.120.450">
    <property type="entry name" value="dinb family like domain"/>
    <property type="match status" value="1"/>
</dbReference>
<dbReference type="InterPro" id="IPR010872">
    <property type="entry name" value="MDMPI_C-term_domain"/>
</dbReference>
<comment type="caution">
    <text evidence="3">The sequence shown here is derived from an EMBL/GenBank/DDBJ whole genome shotgun (WGS) entry which is preliminary data.</text>
</comment>
<organism evidence="3 4">
    <name type="scientific">Spongisporangium articulatum</name>
    <dbReference type="NCBI Taxonomy" id="3362603"/>
    <lineage>
        <taxon>Bacteria</taxon>
        <taxon>Bacillati</taxon>
        <taxon>Actinomycetota</taxon>
        <taxon>Actinomycetes</taxon>
        <taxon>Kineosporiales</taxon>
        <taxon>Kineosporiaceae</taxon>
        <taxon>Spongisporangium</taxon>
    </lineage>
</organism>
<dbReference type="Proteomes" id="UP001612915">
    <property type="component" value="Unassembled WGS sequence"/>
</dbReference>